<sequence length="132" mass="15446">MVPKGKLILDMEFPLVKINIFQNEISKEYELRVTVVNGKIFAAKIDSQSNDNTKLDWRKGRLKFSRYRLPQHIEEMCLRITSKLNLNFGAIDLIKTKNNYVFLEINPNGQWVWIENDTGLNISDEIINFLTN</sequence>
<feature type="domain" description="ATP-grasp fold RimK-type" evidence="1">
    <location>
        <begin position="25"/>
        <end position="129"/>
    </location>
</feature>
<dbReference type="Gene3D" id="3.30.470.20">
    <property type="entry name" value="ATP-grasp fold, B domain"/>
    <property type="match status" value="1"/>
</dbReference>
<proteinExistence type="predicted"/>
<dbReference type="PANTHER" id="PTHR21621:SF7">
    <property type="entry name" value="RIBOSOMAL PROTEIN BS6--L-GLUTAMATE LIGASE"/>
    <property type="match status" value="1"/>
</dbReference>
<protein>
    <recommendedName>
        <fullName evidence="1">ATP-grasp fold RimK-type domain-containing protein</fullName>
    </recommendedName>
</protein>
<dbReference type="InterPro" id="IPR013651">
    <property type="entry name" value="ATP-grasp_RimK-type"/>
</dbReference>
<evidence type="ECO:0000313" key="3">
    <source>
        <dbReference type="Proteomes" id="UP001500954"/>
    </source>
</evidence>
<gene>
    <name evidence="2" type="ORF">GCM10022395_19240</name>
</gene>
<evidence type="ECO:0000313" key="2">
    <source>
        <dbReference type="EMBL" id="GAA3569792.1"/>
    </source>
</evidence>
<evidence type="ECO:0000259" key="1">
    <source>
        <dbReference type="Pfam" id="PF08443"/>
    </source>
</evidence>
<accession>A0ABP6XNR5</accession>
<dbReference type="PANTHER" id="PTHR21621">
    <property type="entry name" value="RIBOSOMAL PROTEIN S6 MODIFICATION PROTEIN"/>
    <property type="match status" value="1"/>
</dbReference>
<keyword evidence="3" id="KW-1185">Reference proteome</keyword>
<dbReference type="EMBL" id="BAABCY010000053">
    <property type="protein sequence ID" value="GAA3569792.1"/>
    <property type="molecule type" value="Genomic_DNA"/>
</dbReference>
<organism evidence="2 3">
    <name type="scientific">Snuella lapsa</name>
    <dbReference type="NCBI Taxonomy" id="870481"/>
    <lineage>
        <taxon>Bacteria</taxon>
        <taxon>Pseudomonadati</taxon>
        <taxon>Bacteroidota</taxon>
        <taxon>Flavobacteriia</taxon>
        <taxon>Flavobacteriales</taxon>
        <taxon>Flavobacteriaceae</taxon>
        <taxon>Snuella</taxon>
    </lineage>
</organism>
<dbReference type="Proteomes" id="UP001500954">
    <property type="component" value="Unassembled WGS sequence"/>
</dbReference>
<dbReference type="SUPFAM" id="SSF56059">
    <property type="entry name" value="Glutathione synthetase ATP-binding domain-like"/>
    <property type="match status" value="1"/>
</dbReference>
<comment type="caution">
    <text evidence="2">The sequence shown here is derived from an EMBL/GenBank/DDBJ whole genome shotgun (WGS) entry which is preliminary data.</text>
</comment>
<reference evidence="3" key="1">
    <citation type="journal article" date="2019" name="Int. J. Syst. Evol. Microbiol.">
        <title>The Global Catalogue of Microorganisms (GCM) 10K type strain sequencing project: providing services to taxonomists for standard genome sequencing and annotation.</title>
        <authorList>
            <consortium name="The Broad Institute Genomics Platform"/>
            <consortium name="The Broad Institute Genome Sequencing Center for Infectious Disease"/>
            <person name="Wu L."/>
            <person name="Ma J."/>
        </authorList>
    </citation>
    <scope>NUCLEOTIDE SEQUENCE [LARGE SCALE GENOMIC DNA]</scope>
    <source>
        <strain evidence="3">JCM 17111</strain>
    </source>
</reference>
<dbReference type="Pfam" id="PF08443">
    <property type="entry name" value="RimK"/>
    <property type="match status" value="1"/>
</dbReference>
<name>A0ABP6XNR5_9FLAO</name>